<comment type="caution">
    <text evidence="1">The sequence shown here is derived from an EMBL/GenBank/DDBJ whole genome shotgun (WGS) entry which is preliminary data.</text>
</comment>
<sequence length="40" mass="4809">MYQQGNRATVCCKDCRCSKIHFKSWIKHRSVLLWQRQPTA</sequence>
<evidence type="ECO:0000313" key="1">
    <source>
        <dbReference type="EMBL" id="KAK4831801.1"/>
    </source>
</evidence>
<reference evidence="1 2" key="1">
    <citation type="journal article" date="2023" name="J. Hered.">
        <title>Chromosome-level genome of the wood stork (Mycteria americana) provides insight into avian chromosome evolution.</title>
        <authorList>
            <person name="Flamio R. Jr."/>
            <person name="Ramstad K.M."/>
        </authorList>
    </citation>
    <scope>NUCLEOTIDE SEQUENCE [LARGE SCALE GENOMIC DNA]</scope>
    <source>
        <strain evidence="1">JAX WOST 10</strain>
    </source>
</reference>
<organism evidence="1 2">
    <name type="scientific">Mycteria americana</name>
    <name type="common">Wood stork</name>
    <dbReference type="NCBI Taxonomy" id="33587"/>
    <lineage>
        <taxon>Eukaryota</taxon>
        <taxon>Metazoa</taxon>
        <taxon>Chordata</taxon>
        <taxon>Craniata</taxon>
        <taxon>Vertebrata</taxon>
        <taxon>Euteleostomi</taxon>
        <taxon>Archelosauria</taxon>
        <taxon>Archosauria</taxon>
        <taxon>Dinosauria</taxon>
        <taxon>Saurischia</taxon>
        <taxon>Theropoda</taxon>
        <taxon>Coelurosauria</taxon>
        <taxon>Aves</taxon>
        <taxon>Neognathae</taxon>
        <taxon>Neoaves</taxon>
        <taxon>Aequornithes</taxon>
        <taxon>Ciconiiformes</taxon>
        <taxon>Ciconiidae</taxon>
        <taxon>Mycteria</taxon>
    </lineage>
</organism>
<accession>A0AAN7Q5T5</accession>
<gene>
    <name evidence="1" type="ORF">QYF61_019231</name>
</gene>
<dbReference type="EMBL" id="JAUNZN010000001">
    <property type="protein sequence ID" value="KAK4831801.1"/>
    <property type="molecule type" value="Genomic_DNA"/>
</dbReference>
<evidence type="ECO:0000313" key="2">
    <source>
        <dbReference type="Proteomes" id="UP001333110"/>
    </source>
</evidence>
<protein>
    <submittedName>
        <fullName evidence="1">Uncharacterized protein</fullName>
    </submittedName>
</protein>
<dbReference type="Proteomes" id="UP001333110">
    <property type="component" value="Unassembled WGS sequence"/>
</dbReference>
<keyword evidence="2" id="KW-1185">Reference proteome</keyword>
<dbReference type="AlphaFoldDB" id="A0AAN7Q5T5"/>
<proteinExistence type="predicted"/>
<name>A0AAN7Q5T5_MYCAM</name>